<dbReference type="AlphaFoldDB" id="A0A9Q0NXL2"/>
<reference evidence="2" key="1">
    <citation type="submission" date="2022-11" db="EMBL/GenBank/DDBJ databases">
        <authorList>
            <person name="Hyden B.L."/>
            <person name="Feng K."/>
            <person name="Yates T."/>
            <person name="Jawdy S."/>
            <person name="Smart L.B."/>
            <person name="Muchero W."/>
        </authorList>
    </citation>
    <scope>NUCLEOTIDE SEQUENCE</scope>
    <source>
        <tissue evidence="2">Shoot tip</tissue>
    </source>
</reference>
<reference evidence="2" key="2">
    <citation type="journal article" date="2023" name="Int. J. Mol. Sci.">
        <title>De Novo Assembly and Annotation of 11 Diverse Shrub Willow (Salix) Genomes Reveals Novel Gene Organization in Sex-Linked Regions.</title>
        <authorList>
            <person name="Hyden B."/>
            <person name="Feng K."/>
            <person name="Yates T.B."/>
            <person name="Jawdy S."/>
            <person name="Cereghino C."/>
            <person name="Smart L.B."/>
            <person name="Muchero W."/>
        </authorList>
    </citation>
    <scope>NUCLEOTIDE SEQUENCE [LARGE SCALE GENOMIC DNA]</scope>
    <source>
        <tissue evidence="2">Shoot tip</tissue>
    </source>
</reference>
<keyword evidence="3" id="KW-1185">Reference proteome</keyword>
<sequence>MSLILVMSGDGNMGKKAKKCQGKGTPNKKVKKLPNEILKDAGAWRGNIQNVDSDGRGSVPEEVVGKGEGIVGKKKAAKDLGKLDLNVMFGNEVDEAAPGPSQRNGSGNEEEDNIEGIGFLRVLMSF</sequence>
<feature type="compositionally biased region" description="Basic residues" evidence="1">
    <location>
        <begin position="15"/>
        <end position="30"/>
    </location>
</feature>
<proteinExistence type="predicted"/>
<gene>
    <name evidence="2" type="ORF">OIU85_008369</name>
</gene>
<feature type="region of interest" description="Disordered" evidence="1">
    <location>
        <begin position="7"/>
        <end position="30"/>
    </location>
</feature>
<protein>
    <submittedName>
        <fullName evidence="2">Uncharacterized protein</fullName>
    </submittedName>
</protein>
<evidence type="ECO:0000313" key="2">
    <source>
        <dbReference type="EMBL" id="KAJ6677783.1"/>
    </source>
</evidence>
<organism evidence="2 3">
    <name type="scientific">Salix viminalis</name>
    <name type="common">Common osier</name>
    <name type="synonym">Basket willow</name>
    <dbReference type="NCBI Taxonomy" id="40686"/>
    <lineage>
        <taxon>Eukaryota</taxon>
        <taxon>Viridiplantae</taxon>
        <taxon>Streptophyta</taxon>
        <taxon>Embryophyta</taxon>
        <taxon>Tracheophyta</taxon>
        <taxon>Spermatophyta</taxon>
        <taxon>Magnoliopsida</taxon>
        <taxon>eudicotyledons</taxon>
        <taxon>Gunneridae</taxon>
        <taxon>Pentapetalae</taxon>
        <taxon>rosids</taxon>
        <taxon>fabids</taxon>
        <taxon>Malpighiales</taxon>
        <taxon>Salicaceae</taxon>
        <taxon>Saliceae</taxon>
        <taxon>Salix</taxon>
    </lineage>
</organism>
<feature type="region of interest" description="Disordered" evidence="1">
    <location>
        <begin position="93"/>
        <end position="113"/>
    </location>
</feature>
<accession>A0A9Q0NXL2</accession>
<dbReference type="Proteomes" id="UP001151529">
    <property type="component" value="Chromosome 7"/>
</dbReference>
<comment type="caution">
    <text evidence="2">The sequence shown here is derived from an EMBL/GenBank/DDBJ whole genome shotgun (WGS) entry which is preliminary data.</text>
</comment>
<dbReference type="EMBL" id="JAPFFL010000014">
    <property type="protein sequence ID" value="KAJ6677783.1"/>
    <property type="molecule type" value="Genomic_DNA"/>
</dbReference>
<name>A0A9Q0NXL2_SALVM</name>
<evidence type="ECO:0000313" key="3">
    <source>
        <dbReference type="Proteomes" id="UP001151529"/>
    </source>
</evidence>
<evidence type="ECO:0000256" key="1">
    <source>
        <dbReference type="SAM" id="MobiDB-lite"/>
    </source>
</evidence>